<evidence type="ECO:0000313" key="1">
    <source>
        <dbReference type="EMBL" id="SEJ45034.1"/>
    </source>
</evidence>
<evidence type="ECO:0008006" key="5">
    <source>
        <dbReference type="Google" id="ProtNLM"/>
    </source>
</evidence>
<dbReference type="EMBL" id="FNYQ01000137">
    <property type="protein sequence ID" value="SEJ55493.1"/>
    <property type="molecule type" value="Genomic_DNA"/>
</dbReference>
<accession>A0A1H6YYZ8</accession>
<dbReference type="AlphaFoldDB" id="A0A1H6YYZ8"/>
<gene>
    <name evidence="2" type="ORF">SAMN04244572_04456</name>
    <name evidence="1" type="ORF">SAMN04244579_04436</name>
</gene>
<reference evidence="3 4" key="1">
    <citation type="submission" date="2016-10" db="EMBL/GenBank/DDBJ databases">
        <authorList>
            <person name="de Groot N.N."/>
        </authorList>
    </citation>
    <scope>NUCLEOTIDE SEQUENCE [LARGE SCALE GENOMIC DNA]</scope>
    <source>
        <strain evidence="1 3">DSM 1041</strain>
        <strain evidence="2 4">DSM 373</strain>
    </source>
</reference>
<dbReference type="Proteomes" id="UP000199005">
    <property type="component" value="Unassembled WGS sequence"/>
</dbReference>
<evidence type="ECO:0000313" key="2">
    <source>
        <dbReference type="EMBL" id="SEJ55493.1"/>
    </source>
</evidence>
<organism evidence="1 3">
    <name type="scientific">Azotobacter beijerinckii</name>
    <dbReference type="NCBI Taxonomy" id="170623"/>
    <lineage>
        <taxon>Bacteria</taxon>
        <taxon>Pseudomonadati</taxon>
        <taxon>Pseudomonadota</taxon>
        <taxon>Gammaproteobacteria</taxon>
        <taxon>Pseudomonadales</taxon>
        <taxon>Pseudomonadaceae</taxon>
        <taxon>Azotobacter</taxon>
    </lineage>
</organism>
<evidence type="ECO:0000313" key="3">
    <source>
        <dbReference type="Proteomes" id="UP000199005"/>
    </source>
</evidence>
<protein>
    <recommendedName>
        <fullName evidence="5">Transposase</fullName>
    </recommendedName>
</protein>
<sequence length="60" mass="6798">MLGIGECKIDRVKKLYVEEGPEAMLARKRPERKYARKVDGELEARVIAMSCSQPPEGHAR</sequence>
<dbReference type="RefSeq" id="WP_090735723.1">
    <property type="nucleotide sequence ID" value="NZ_FNYO01000110.1"/>
</dbReference>
<evidence type="ECO:0000313" key="4">
    <source>
        <dbReference type="Proteomes" id="UP000199250"/>
    </source>
</evidence>
<dbReference type="Proteomes" id="UP000199250">
    <property type="component" value="Unassembled WGS sequence"/>
</dbReference>
<name>A0A1H6YYZ8_9GAMM</name>
<proteinExistence type="predicted"/>
<dbReference type="EMBL" id="FNYO01000110">
    <property type="protein sequence ID" value="SEJ45034.1"/>
    <property type="molecule type" value="Genomic_DNA"/>
</dbReference>